<gene>
    <name evidence="8" type="ORF">HMPREF1348_00827</name>
</gene>
<feature type="domain" description="Phosphatidylinositol-specific phospholipase C X" evidence="7">
    <location>
        <begin position="50"/>
        <end position="194"/>
    </location>
</feature>
<dbReference type="Proteomes" id="UP000006403">
    <property type="component" value="Unassembled WGS sequence"/>
</dbReference>
<evidence type="ECO:0000256" key="2">
    <source>
        <dbReference type="ARBA" id="ARBA00012581"/>
    </source>
</evidence>
<dbReference type="InterPro" id="IPR051057">
    <property type="entry name" value="PI-PLC_domain"/>
</dbReference>
<dbReference type="AlphaFoldDB" id="J7CWU0"/>
<name>J7CWU0_ENTFC</name>
<evidence type="ECO:0000256" key="5">
    <source>
        <dbReference type="ARBA" id="ARBA00030474"/>
    </source>
</evidence>
<reference evidence="8 9" key="1">
    <citation type="submission" date="2012-04" db="EMBL/GenBank/DDBJ databases">
        <authorList>
            <person name="Weinstock G."/>
            <person name="Sodergren E."/>
            <person name="Lobos E.A."/>
            <person name="Fulton L."/>
            <person name="Fulton R."/>
            <person name="Courtney L."/>
            <person name="Fronick C."/>
            <person name="O'Laughlin M."/>
            <person name="Godfrey J."/>
            <person name="Wilson R.M."/>
            <person name="Miner T."/>
            <person name="Farmer C."/>
            <person name="Delehaunty K."/>
            <person name="Cordes M."/>
            <person name="Minx P."/>
            <person name="Tomlinson C."/>
            <person name="Chen J."/>
            <person name="Wollam A."/>
            <person name="Pepin K.H."/>
            <person name="Bhonagiri V."/>
            <person name="Zhang X."/>
            <person name="Suruliraj S."/>
            <person name="Warren W."/>
            <person name="Mitreva M."/>
            <person name="Mardis E.R."/>
            <person name="Wilson R.K."/>
        </authorList>
    </citation>
    <scope>NUCLEOTIDE SEQUENCE [LARGE SCALE GENOMIC DNA]</scope>
    <source>
        <strain evidence="8 9">505</strain>
    </source>
</reference>
<dbReference type="GO" id="GO:0008081">
    <property type="term" value="F:phosphoric diester hydrolase activity"/>
    <property type="evidence" value="ECO:0007669"/>
    <property type="project" value="InterPro"/>
</dbReference>
<evidence type="ECO:0000313" key="8">
    <source>
        <dbReference type="EMBL" id="EJY46597.1"/>
    </source>
</evidence>
<dbReference type="InterPro" id="IPR035992">
    <property type="entry name" value="Ricin_B-like_lectins"/>
</dbReference>
<dbReference type="PROSITE" id="PS50007">
    <property type="entry name" value="PIPLC_X_DOMAIN"/>
    <property type="match status" value="1"/>
</dbReference>
<dbReference type="Gene3D" id="3.20.20.190">
    <property type="entry name" value="Phosphatidylinositol (PI) phosphodiesterase"/>
    <property type="match status" value="1"/>
</dbReference>
<dbReference type="InterPro" id="IPR000909">
    <property type="entry name" value="PLipase_C_PInositol-sp_X_dom"/>
</dbReference>
<dbReference type="CDD" id="cd08586">
    <property type="entry name" value="PI-PLCc_BcPLC_like"/>
    <property type="match status" value="1"/>
</dbReference>
<keyword evidence="4" id="KW-0443">Lipid metabolism</keyword>
<dbReference type="HOGENOM" id="CLU_024117_1_1_9"/>
<sequence>MNKKKITALLSICFGLFLLGYKAPISYADMNTESWTARTYNRNWMSQLRDDVRLSELSIPGTHNSATATYRGGFSGYVRTQSIDIRRQLDNGIRFLDIRARAIDDVFTMHHGAYYLNQNFGDVLNKTVAFLRDNPEEVVYMRLKQEYSSVNDHTFNHILNTRYLQDSRWRDYFYYGNANPTLSETRGKIVIFRNFLGNNVGIPYPSSFNIQDYWDPVNPNDKRWAVEQQIDRANQSRGTNGVKYINFLSANGFWSGVQGYAAVTNPFTYRRILHRNIRHVGIVPSDYPSEKLVNAIIDINHRLLKNTESRGKYHGYIASIQCQADVWRVVDWNQSNNTGIIFSNRGHSNQKWIFEYDEQTRSYILRSLANPRYLLAEDISSREVEMIGGFLTRARWRLIPAREEHVNGDVYYLQSVRSQRVLTVLNDIYLDNRPLRIRPLEHAQRQRFVIHREDMQ</sequence>
<keyword evidence="4" id="KW-0442">Lipid degradation</keyword>
<dbReference type="GO" id="GO:0004436">
    <property type="term" value="F:phosphatidylinositol diacylglycerol-lyase activity"/>
    <property type="evidence" value="ECO:0007669"/>
    <property type="project" value="UniProtKB-EC"/>
</dbReference>
<evidence type="ECO:0000256" key="6">
    <source>
        <dbReference type="ARBA" id="ARBA00030782"/>
    </source>
</evidence>
<organism evidence="8 9">
    <name type="scientific">Enterococcus faecium 505</name>
    <dbReference type="NCBI Taxonomy" id="1134806"/>
    <lineage>
        <taxon>Bacteria</taxon>
        <taxon>Bacillati</taxon>
        <taxon>Bacillota</taxon>
        <taxon>Bacilli</taxon>
        <taxon>Lactobacillales</taxon>
        <taxon>Enterococcaceae</taxon>
        <taxon>Enterococcus</taxon>
    </lineage>
</organism>
<evidence type="ECO:0000259" key="7">
    <source>
        <dbReference type="SMART" id="SM00148"/>
    </source>
</evidence>
<dbReference type="EMBL" id="AMBL01000018">
    <property type="protein sequence ID" value="EJY46597.1"/>
    <property type="molecule type" value="Genomic_DNA"/>
</dbReference>
<dbReference type="CDD" id="cd23445">
    <property type="entry name" value="beta-trefoil_Ricin_HA17-like"/>
    <property type="match status" value="1"/>
</dbReference>
<dbReference type="GO" id="GO:0016042">
    <property type="term" value="P:lipid catabolic process"/>
    <property type="evidence" value="ECO:0007669"/>
    <property type="project" value="UniProtKB-KW"/>
</dbReference>
<evidence type="ECO:0000256" key="3">
    <source>
        <dbReference type="ARBA" id="ARBA00019758"/>
    </source>
</evidence>
<dbReference type="SUPFAM" id="SSF51695">
    <property type="entry name" value="PLC-like phosphodiesterases"/>
    <property type="match status" value="1"/>
</dbReference>
<proteinExistence type="predicted"/>
<comment type="caution">
    <text evidence="8">The sequence shown here is derived from an EMBL/GenBank/DDBJ whole genome shotgun (WGS) entry which is preliminary data.</text>
</comment>
<evidence type="ECO:0000256" key="4">
    <source>
        <dbReference type="ARBA" id="ARBA00022963"/>
    </source>
</evidence>
<dbReference type="EC" id="4.6.1.13" evidence="2"/>
<comment type="catalytic activity">
    <reaction evidence="1">
        <text>a 1,2-diacyl-sn-glycero-3-phospho-(1D-myo-inositol) = 1D-myo-inositol 1,2-cyclic phosphate + a 1,2-diacyl-sn-glycerol</text>
        <dbReference type="Rhea" id="RHEA:17093"/>
        <dbReference type="ChEBI" id="CHEBI:17815"/>
        <dbReference type="ChEBI" id="CHEBI:57880"/>
        <dbReference type="ChEBI" id="CHEBI:58484"/>
        <dbReference type="EC" id="4.6.1.13"/>
    </reaction>
</comment>
<evidence type="ECO:0000256" key="1">
    <source>
        <dbReference type="ARBA" id="ARBA00001316"/>
    </source>
</evidence>
<accession>J7CWU0</accession>
<dbReference type="InterPro" id="IPR017946">
    <property type="entry name" value="PLC-like_Pdiesterase_TIM-brl"/>
</dbReference>
<evidence type="ECO:0000313" key="9">
    <source>
        <dbReference type="Proteomes" id="UP000006403"/>
    </source>
</evidence>
<dbReference type="SMART" id="SM00148">
    <property type="entry name" value="PLCXc"/>
    <property type="match status" value="1"/>
</dbReference>
<dbReference type="RefSeq" id="WP_002373010.1">
    <property type="nucleotide sequence ID" value="NZ_JH813139.1"/>
</dbReference>
<dbReference type="PANTHER" id="PTHR13593:SF113">
    <property type="entry name" value="SI:DKEY-266F7.9"/>
    <property type="match status" value="1"/>
</dbReference>
<protein>
    <recommendedName>
        <fullName evidence="3">1-phosphatidylinositol phosphodiesterase</fullName>
        <ecNumber evidence="2">4.6.1.13</ecNumber>
    </recommendedName>
    <alternativeName>
        <fullName evidence="5">Phosphatidylinositol diacylglycerol-lyase</fullName>
    </alternativeName>
    <alternativeName>
        <fullName evidence="6">Phosphatidylinositol-specific phospholipase C</fullName>
    </alternativeName>
</protein>
<dbReference type="PANTHER" id="PTHR13593">
    <property type="match status" value="1"/>
</dbReference>
<dbReference type="Gene3D" id="2.80.10.50">
    <property type="match status" value="1"/>
</dbReference>
<dbReference type="PATRIC" id="fig|1134806.3.peg.788"/>
<dbReference type="SUPFAM" id="SSF50370">
    <property type="entry name" value="Ricin B-like lectins"/>
    <property type="match status" value="1"/>
</dbReference>
<dbReference type="Pfam" id="PF00388">
    <property type="entry name" value="PI-PLC-X"/>
    <property type="match status" value="1"/>
</dbReference>